<feature type="coiled-coil region" evidence="1">
    <location>
        <begin position="65"/>
        <end position="131"/>
    </location>
</feature>
<comment type="caution">
    <text evidence="2">The sequence shown here is derived from an EMBL/GenBank/DDBJ whole genome shotgun (WGS) entry which is preliminary data.</text>
</comment>
<keyword evidence="1" id="KW-0175">Coiled coil</keyword>
<organism evidence="2 3">
    <name type="scientific">Brochothrix campestris FSL F6-1037</name>
    <dbReference type="NCBI Taxonomy" id="1265861"/>
    <lineage>
        <taxon>Bacteria</taxon>
        <taxon>Bacillati</taxon>
        <taxon>Bacillota</taxon>
        <taxon>Bacilli</taxon>
        <taxon>Bacillales</taxon>
        <taxon>Listeriaceae</taxon>
        <taxon>Brochothrix</taxon>
    </lineage>
</organism>
<dbReference type="STRING" id="1265861.BCAMP_09016"/>
<evidence type="ECO:0000256" key="1">
    <source>
        <dbReference type="SAM" id="Coils"/>
    </source>
</evidence>
<name>W7CZF7_9LIST</name>
<dbReference type="RefSeq" id="WP_051456981.1">
    <property type="nucleotide sequence ID" value="NZ_AODH01000036.1"/>
</dbReference>
<evidence type="ECO:0000313" key="3">
    <source>
        <dbReference type="Proteomes" id="UP000019243"/>
    </source>
</evidence>
<reference evidence="2 3" key="1">
    <citation type="submission" date="2012-12" db="EMBL/GenBank/DDBJ databases">
        <title>Novel taxa of Listeriaceae from agricultural environments in the United States.</title>
        <authorList>
            <person name="den Bakker H.C."/>
            <person name="Allred A."/>
            <person name="Warchocki S."/>
            <person name="Wright E.M."/>
            <person name="Burrell A."/>
            <person name="Nightingale K.K."/>
            <person name="Kephart D."/>
            <person name="Wiedmann M."/>
        </authorList>
    </citation>
    <scope>NUCLEOTIDE SEQUENCE [LARGE SCALE GENOMIC DNA]</scope>
    <source>
        <strain evidence="2 3">FSL F6-1037</strain>
    </source>
</reference>
<gene>
    <name evidence="2" type="ORF">BCAMP_09016</name>
</gene>
<protein>
    <submittedName>
        <fullName evidence="2">Uncharacterized protein</fullName>
    </submittedName>
</protein>
<keyword evidence="3" id="KW-1185">Reference proteome</keyword>
<sequence length="146" mass="17525">MNGQLQKALKTTLANYSEKTKKKSGQKTDKYRTASGQLFLSNRLNKKMYRFSCYNKVLKKNQNLLDQQQRLALQDKKLLEEYKAEINELKSLKAPEDDMKQEKEGILKEEVERLKKQLNDLEEQKLETEEQEEFKPLPKKWWQLWK</sequence>
<dbReference type="PATRIC" id="fig|1265861.3.peg.1768"/>
<evidence type="ECO:0000313" key="2">
    <source>
        <dbReference type="EMBL" id="EUJ38393.1"/>
    </source>
</evidence>
<dbReference type="AlphaFoldDB" id="W7CZF7"/>
<proteinExistence type="predicted"/>
<dbReference type="Proteomes" id="UP000019243">
    <property type="component" value="Unassembled WGS sequence"/>
</dbReference>
<dbReference type="EMBL" id="AODH01000036">
    <property type="protein sequence ID" value="EUJ38393.1"/>
    <property type="molecule type" value="Genomic_DNA"/>
</dbReference>
<accession>W7CZF7</accession>